<dbReference type="Proteomes" id="UP000652153">
    <property type="component" value="Unassembled WGS sequence"/>
</dbReference>
<proteinExistence type="predicted"/>
<dbReference type="InterPro" id="IPR007492">
    <property type="entry name" value="LytTR_DNA-bd_dom"/>
</dbReference>
<feature type="domain" description="HTH LytTR-type" evidence="3">
    <location>
        <begin position="134"/>
        <end position="241"/>
    </location>
</feature>
<dbReference type="SUPFAM" id="SSF52172">
    <property type="entry name" value="CheY-like"/>
    <property type="match status" value="1"/>
</dbReference>
<dbReference type="InterPro" id="IPR001789">
    <property type="entry name" value="Sig_transdc_resp-reg_receiver"/>
</dbReference>
<organism evidence="4 5">
    <name type="scientific">Paenibacillus silvae</name>
    <dbReference type="NCBI Taxonomy" id="1325358"/>
    <lineage>
        <taxon>Bacteria</taxon>
        <taxon>Bacillati</taxon>
        <taxon>Bacillota</taxon>
        <taxon>Bacilli</taxon>
        <taxon>Bacillales</taxon>
        <taxon>Paenibacillaceae</taxon>
        <taxon>Paenibacillus</taxon>
    </lineage>
</organism>
<sequence length="247" mass="28139">METNIKVLIIDDEQVCLDTLRASLEIFNDVSVVGEATNALEAIRCLQNHNVDLVFLDIKMGDTHGFVLAEHIQSLYPGMLLIFLTGNVEFALSGYDFSPIDFLVKPVHVIRLEKALSRVRNIKGNEKVKAISKIGIHVDGGMEIITVDNITFIEKVGRKVLIHFEDGKVIHSSDSLQKLESIFSEFNFFRSHQSFLIPLDKIEGIYIDDFKRSYNLRLKNAKDGLPLSRDKHIELKRYLTKKGIKFH</sequence>
<dbReference type="PROSITE" id="PS50930">
    <property type="entry name" value="HTH_LYTTR"/>
    <property type="match status" value="1"/>
</dbReference>
<keyword evidence="5" id="KW-1185">Reference proteome</keyword>
<dbReference type="RefSeq" id="WP_188591900.1">
    <property type="nucleotide sequence ID" value="NZ_BMFU01000002.1"/>
</dbReference>
<accession>A0ABQ1Z5C0</accession>
<gene>
    <name evidence="4" type="primary">lytT</name>
    <name evidence="4" type="ORF">GCM10008014_15190</name>
</gene>
<dbReference type="PANTHER" id="PTHR37299:SF1">
    <property type="entry name" value="STAGE 0 SPORULATION PROTEIN A HOMOLOG"/>
    <property type="match status" value="1"/>
</dbReference>
<dbReference type="Gene3D" id="3.40.50.2300">
    <property type="match status" value="1"/>
</dbReference>
<feature type="domain" description="Response regulatory" evidence="2">
    <location>
        <begin position="6"/>
        <end position="120"/>
    </location>
</feature>
<dbReference type="InterPro" id="IPR011006">
    <property type="entry name" value="CheY-like_superfamily"/>
</dbReference>
<evidence type="ECO:0000259" key="3">
    <source>
        <dbReference type="PROSITE" id="PS50930"/>
    </source>
</evidence>
<evidence type="ECO:0000256" key="1">
    <source>
        <dbReference type="PROSITE-ProRule" id="PRU00169"/>
    </source>
</evidence>
<dbReference type="EMBL" id="BMFU01000002">
    <property type="protein sequence ID" value="GGH50231.1"/>
    <property type="molecule type" value="Genomic_DNA"/>
</dbReference>
<dbReference type="PROSITE" id="PS50110">
    <property type="entry name" value="RESPONSE_REGULATORY"/>
    <property type="match status" value="1"/>
</dbReference>
<dbReference type="Pfam" id="PF00072">
    <property type="entry name" value="Response_reg"/>
    <property type="match status" value="1"/>
</dbReference>
<dbReference type="SMART" id="SM00850">
    <property type="entry name" value="LytTR"/>
    <property type="match status" value="1"/>
</dbReference>
<evidence type="ECO:0000313" key="4">
    <source>
        <dbReference type="EMBL" id="GGH50231.1"/>
    </source>
</evidence>
<dbReference type="SMART" id="SM00448">
    <property type="entry name" value="REC"/>
    <property type="match status" value="1"/>
</dbReference>
<dbReference type="InterPro" id="IPR046947">
    <property type="entry name" value="LytR-like"/>
</dbReference>
<evidence type="ECO:0000259" key="2">
    <source>
        <dbReference type="PROSITE" id="PS50110"/>
    </source>
</evidence>
<protein>
    <submittedName>
        <fullName evidence="4">Sensory transduction protein LytT</fullName>
    </submittedName>
</protein>
<reference evidence="5" key="1">
    <citation type="journal article" date="2019" name="Int. J. Syst. Evol. Microbiol.">
        <title>The Global Catalogue of Microorganisms (GCM) 10K type strain sequencing project: providing services to taxonomists for standard genome sequencing and annotation.</title>
        <authorList>
            <consortium name="The Broad Institute Genomics Platform"/>
            <consortium name="The Broad Institute Genome Sequencing Center for Infectious Disease"/>
            <person name="Wu L."/>
            <person name="Ma J."/>
        </authorList>
    </citation>
    <scope>NUCLEOTIDE SEQUENCE [LARGE SCALE GENOMIC DNA]</scope>
    <source>
        <strain evidence="5">CGMCC 1.12770</strain>
    </source>
</reference>
<name>A0ABQ1Z5C0_9BACL</name>
<feature type="modified residue" description="4-aspartylphosphate" evidence="1">
    <location>
        <position position="57"/>
    </location>
</feature>
<dbReference type="PANTHER" id="PTHR37299">
    <property type="entry name" value="TRANSCRIPTIONAL REGULATOR-RELATED"/>
    <property type="match status" value="1"/>
</dbReference>
<evidence type="ECO:0000313" key="5">
    <source>
        <dbReference type="Proteomes" id="UP000652153"/>
    </source>
</evidence>
<dbReference type="Gene3D" id="2.40.50.1020">
    <property type="entry name" value="LytTr DNA-binding domain"/>
    <property type="match status" value="1"/>
</dbReference>
<keyword evidence="1" id="KW-0597">Phosphoprotein</keyword>
<comment type="caution">
    <text evidence="4">The sequence shown here is derived from an EMBL/GenBank/DDBJ whole genome shotgun (WGS) entry which is preliminary data.</text>
</comment>
<dbReference type="Pfam" id="PF04397">
    <property type="entry name" value="LytTR"/>
    <property type="match status" value="1"/>
</dbReference>